<dbReference type="InterPro" id="IPR025512">
    <property type="entry name" value="DUF4399"/>
</dbReference>
<keyword evidence="4" id="KW-1185">Reference proteome</keyword>
<feature type="chain" id="PRO_5035187652" evidence="1">
    <location>
        <begin position="21"/>
        <end position="148"/>
    </location>
</feature>
<reference evidence="3" key="1">
    <citation type="submission" date="2021-04" db="EMBL/GenBank/DDBJ databases">
        <authorList>
            <person name="Yoon J."/>
        </authorList>
    </citation>
    <scope>NUCLEOTIDE SEQUENCE</scope>
    <source>
        <strain evidence="3">KMU-90</strain>
    </source>
</reference>
<evidence type="ECO:0000313" key="4">
    <source>
        <dbReference type="Proteomes" id="UP000681356"/>
    </source>
</evidence>
<evidence type="ECO:0000256" key="1">
    <source>
        <dbReference type="SAM" id="SignalP"/>
    </source>
</evidence>
<dbReference type="Pfam" id="PF14347">
    <property type="entry name" value="DUF4399"/>
    <property type="match status" value="1"/>
</dbReference>
<feature type="signal peptide" evidence="1">
    <location>
        <begin position="1"/>
        <end position="20"/>
    </location>
</feature>
<name>A0A8J7WEZ0_9RHOB</name>
<evidence type="ECO:0000259" key="2">
    <source>
        <dbReference type="Pfam" id="PF14347"/>
    </source>
</evidence>
<dbReference type="RefSeq" id="WP_212538374.1">
    <property type="nucleotide sequence ID" value="NZ_JAGTUU010000009.1"/>
</dbReference>
<organism evidence="3 4">
    <name type="scientific">Thetidibacter halocola</name>
    <dbReference type="NCBI Taxonomy" id="2827239"/>
    <lineage>
        <taxon>Bacteria</taxon>
        <taxon>Pseudomonadati</taxon>
        <taxon>Pseudomonadota</taxon>
        <taxon>Alphaproteobacteria</taxon>
        <taxon>Rhodobacterales</taxon>
        <taxon>Roseobacteraceae</taxon>
        <taxon>Thetidibacter</taxon>
    </lineage>
</organism>
<keyword evidence="1" id="KW-0732">Signal</keyword>
<dbReference type="EMBL" id="JAGTUU010000009">
    <property type="protein sequence ID" value="MBS0126412.1"/>
    <property type="molecule type" value="Genomic_DNA"/>
</dbReference>
<dbReference type="AlphaFoldDB" id="A0A8J7WEZ0"/>
<dbReference type="Proteomes" id="UP000681356">
    <property type="component" value="Unassembled WGS sequence"/>
</dbReference>
<proteinExistence type="predicted"/>
<comment type="caution">
    <text evidence="3">The sequence shown here is derived from an EMBL/GenBank/DDBJ whole genome shotgun (WGS) entry which is preliminary data.</text>
</comment>
<feature type="domain" description="DUF4399" evidence="2">
    <location>
        <begin position="50"/>
        <end position="147"/>
    </location>
</feature>
<accession>A0A8J7WEZ0</accession>
<protein>
    <submittedName>
        <fullName evidence="3">DUF4399 domain-containing protein</fullName>
    </submittedName>
</protein>
<evidence type="ECO:0000313" key="3">
    <source>
        <dbReference type="EMBL" id="MBS0126412.1"/>
    </source>
</evidence>
<gene>
    <name evidence="3" type="ORF">KB874_20205</name>
</gene>
<sequence>MFRQTLIALAFAGLAGMASAESQATPAPEGAMAYFIALEDGATVSSPVTIRFGLSGMGVAPAGTEKENTGHHHLLIDRAPWGEGESDAEYAANGLPADDNHKHFGGGQTEVTLDLANGTHTLQLLLGDHFHVPHNPVVASPVITVTVN</sequence>